<dbReference type="PANTHER" id="PTHR30532:SF28">
    <property type="entry name" value="PETROBACTIN-BINDING PROTEIN YCLQ"/>
    <property type="match status" value="1"/>
</dbReference>
<comment type="caution">
    <text evidence="8">The sequence shown here is derived from an EMBL/GenBank/DDBJ whole genome shotgun (WGS) entry which is preliminary data.</text>
</comment>
<feature type="region of interest" description="Disordered" evidence="5">
    <location>
        <begin position="27"/>
        <end position="61"/>
    </location>
</feature>
<dbReference type="Pfam" id="PF01497">
    <property type="entry name" value="Peripla_BP_2"/>
    <property type="match status" value="1"/>
</dbReference>
<name>N0E030_9MICO</name>
<dbReference type="GO" id="GO:0030288">
    <property type="term" value="C:outer membrane-bounded periplasmic space"/>
    <property type="evidence" value="ECO:0007669"/>
    <property type="project" value="TreeGrafter"/>
</dbReference>
<dbReference type="PANTHER" id="PTHR30532">
    <property type="entry name" value="IRON III DICITRATE-BINDING PERIPLASMIC PROTEIN"/>
    <property type="match status" value="1"/>
</dbReference>
<dbReference type="Proteomes" id="UP000013167">
    <property type="component" value="Unassembled WGS sequence"/>
</dbReference>
<proteinExistence type="inferred from homology"/>
<feature type="chain" id="PRO_5004106647" evidence="6">
    <location>
        <begin position="31"/>
        <end position="337"/>
    </location>
</feature>
<dbReference type="AlphaFoldDB" id="N0E030"/>
<keyword evidence="4 6" id="KW-0732">Signal</keyword>
<dbReference type="HOGENOM" id="CLU_038034_3_1_11"/>
<evidence type="ECO:0000256" key="3">
    <source>
        <dbReference type="ARBA" id="ARBA00022448"/>
    </source>
</evidence>
<organism evidence="8 9">
    <name type="scientific">Phycicoccus elongatus Lp2</name>
    <dbReference type="NCBI Taxonomy" id="1193181"/>
    <lineage>
        <taxon>Bacteria</taxon>
        <taxon>Bacillati</taxon>
        <taxon>Actinomycetota</taxon>
        <taxon>Actinomycetes</taxon>
        <taxon>Micrococcales</taxon>
        <taxon>Intrasporangiaceae</taxon>
        <taxon>Phycicoccus</taxon>
    </lineage>
</organism>
<evidence type="ECO:0000256" key="5">
    <source>
        <dbReference type="SAM" id="MobiDB-lite"/>
    </source>
</evidence>
<feature type="compositionally biased region" description="Low complexity" evidence="5">
    <location>
        <begin position="27"/>
        <end position="52"/>
    </location>
</feature>
<dbReference type="InterPro" id="IPR002491">
    <property type="entry name" value="ABC_transptr_periplasmic_BD"/>
</dbReference>
<comment type="subcellular location">
    <subcellularLocation>
        <location evidence="1">Cell envelope</location>
    </subcellularLocation>
</comment>
<evidence type="ECO:0000259" key="7">
    <source>
        <dbReference type="PROSITE" id="PS50983"/>
    </source>
</evidence>
<sequence length="337" mass="35240">MFYLRSRRGVAIATIATAALLATGCGSSTAEPSASGSPGSGSTVAGSTAPSGPVSITDAQGRTVEVPANPKTVVAIDWSVIRTLTDLGVEVDAVPKPNSALPADLAKYEKATQVGTLFEPDYEAIAAMNPDLVIVGSRSGTPEIVKEFEKFAPAVIDMSVRSESPADTFKLTTERVTQLGSIFGKQQQASDLMDKIATDVAKVKKSATDSGKSAMVVQVSDGTVSAYGPGSRFGTVYEDFGYKPTGAPLDDEGGHGEEISQEFFVQYNPGVLFVLDRAKVVGQTQAPALDVLNNGLVGTTDAAKDKKIVEIDGFSWYIATSAPSSWQQMVEDVQGSL</sequence>
<keyword evidence="3" id="KW-0813">Transport</keyword>
<evidence type="ECO:0000256" key="2">
    <source>
        <dbReference type="ARBA" id="ARBA00008814"/>
    </source>
</evidence>
<dbReference type="InterPro" id="IPR051313">
    <property type="entry name" value="Bact_iron-sidero_bind"/>
</dbReference>
<gene>
    <name evidence="8" type="ORF">BN10_540052</name>
</gene>
<accession>N0E030</accession>
<dbReference type="SUPFAM" id="SSF53807">
    <property type="entry name" value="Helical backbone' metal receptor"/>
    <property type="match status" value="1"/>
</dbReference>
<evidence type="ECO:0000256" key="1">
    <source>
        <dbReference type="ARBA" id="ARBA00004196"/>
    </source>
</evidence>
<dbReference type="RefSeq" id="WP_010850124.1">
    <property type="nucleotide sequence ID" value="NZ_HF570956.1"/>
</dbReference>
<dbReference type="eggNOG" id="COG4607">
    <property type="taxonomic scope" value="Bacteria"/>
</dbReference>
<feature type="domain" description="Fe/B12 periplasmic-binding" evidence="7">
    <location>
        <begin position="72"/>
        <end position="337"/>
    </location>
</feature>
<dbReference type="OrthoDB" id="6495095at2"/>
<dbReference type="GO" id="GO:1901678">
    <property type="term" value="P:iron coordination entity transport"/>
    <property type="evidence" value="ECO:0007669"/>
    <property type="project" value="UniProtKB-ARBA"/>
</dbReference>
<dbReference type="PROSITE" id="PS50983">
    <property type="entry name" value="FE_B12_PBP"/>
    <property type="match status" value="1"/>
</dbReference>
<dbReference type="EMBL" id="CAIZ01000124">
    <property type="protein sequence ID" value="CCH70273.1"/>
    <property type="molecule type" value="Genomic_DNA"/>
</dbReference>
<evidence type="ECO:0000256" key="6">
    <source>
        <dbReference type="SAM" id="SignalP"/>
    </source>
</evidence>
<protein>
    <submittedName>
        <fullName evidence="8">Putative Uncharacterized ABC transporter solute-binding protein yclQ</fullName>
    </submittedName>
</protein>
<dbReference type="PROSITE" id="PS51257">
    <property type="entry name" value="PROKAR_LIPOPROTEIN"/>
    <property type="match status" value="1"/>
</dbReference>
<evidence type="ECO:0000313" key="9">
    <source>
        <dbReference type="Proteomes" id="UP000013167"/>
    </source>
</evidence>
<reference evidence="8 9" key="1">
    <citation type="journal article" date="2013" name="ISME J.">
        <title>A metabolic model for members of the genus Tetrasphaera involved in enhanced biological phosphorus removal.</title>
        <authorList>
            <person name="Kristiansen R."/>
            <person name="Nguyen H.T.T."/>
            <person name="Saunders A.M."/>
            <person name="Nielsen J.L."/>
            <person name="Wimmer R."/>
            <person name="Le V.Q."/>
            <person name="McIlroy S.J."/>
            <person name="Petrovski S."/>
            <person name="Seviour R.J."/>
            <person name="Calteau A."/>
            <person name="Nielsen K.L."/>
            <person name="Nielsen P.H."/>
        </authorList>
    </citation>
    <scope>NUCLEOTIDE SEQUENCE [LARGE SCALE GENOMIC DNA]</scope>
    <source>
        <strain evidence="8 9">Lp2</strain>
    </source>
</reference>
<comment type="similarity">
    <text evidence="2">Belongs to the bacterial solute-binding protein 8 family.</text>
</comment>
<dbReference type="Gene3D" id="3.40.50.1980">
    <property type="entry name" value="Nitrogenase molybdenum iron protein domain"/>
    <property type="match status" value="2"/>
</dbReference>
<keyword evidence="9" id="KW-1185">Reference proteome</keyword>
<evidence type="ECO:0000313" key="8">
    <source>
        <dbReference type="EMBL" id="CCH70273.1"/>
    </source>
</evidence>
<feature type="signal peptide" evidence="6">
    <location>
        <begin position="1"/>
        <end position="30"/>
    </location>
</feature>
<evidence type="ECO:0000256" key="4">
    <source>
        <dbReference type="ARBA" id="ARBA00022729"/>
    </source>
</evidence>
<dbReference type="STRING" id="1193181.BN10_540052"/>